<proteinExistence type="predicted"/>
<sequence>MAEVGALCAAKGPAVVVAAGVGGVGKSALVSCLARDLAPGYPDGRLFTSVSEGGGPLGSGAVLARFLRALGVPVGEIPDDLASLAALYRTKLTSRKPLLGLEGVATSCRRSSARRAEIRKALSAYLGR</sequence>
<protein>
    <recommendedName>
        <fullName evidence="3">Orc1-like AAA ATPase domain-containing protein</fullName>
    </recommendedName>
</protein>
<evidence type="ECO:0000313" key="1">
    <source>
        <dbReference type="EMBL" id="MFI6503270.1"/>
    </source>
</evidence>
<organism evidence="1 2">
    <name type="scientific">Nonomuraea typhae</name>
    <dbReference type="NCBI Taxonomy" id="2603600"/>
    <lineage>
        <taxon>Bacteria</taxon>
        <taxon>Bacillati</taxon>
        <taxon>Actinomycetota</taxon>
        <taxon>Actinomycetes</taxon>
        <taxon>Streptosporangiales</taxon>
        <taxon>Streptosporangiaceae</taxon>
        <taxon>Nonomuraea</taxon>
    </lineage>
</organism>
<comment type="caution">
    <text evidence="1">The sequence shown here is derived from an EMBL/GenBank/DDBJ whole genome shotgun (WGS) entry which is preliminary data.</text>
</comment>
<evidence type="ECO:0000313" key="2">
    <source>
        <dbReference type="Proteomes" id="UP001612741"/>
    </source>
</evidence>
<dbReference type="Gene3D" id="3.40.50.300">
    <property type="entry name" value="P-loop containing nucleotide triphosphate hydrolases"/>
    <property type="match status" value="1"/>
</dbReference>
<evidence type="ECO:0008006" key="3">
    <source>
        <dbReference type="Google" id="ProtNLM"/>
    </source>
</evidence>
<dbReference type="Proteomes" id="UP001612741">
    <property type="component" value="Unassembled WGS sequence"/>
</dbReference>
<keyword evidence="2" id="KW-1185">Reference proteome</keyword>
<dbReference type="SUPFAM" id="SSF52540">
    <property type="entry name" value="P-loop containing nucleoside triphosphate hydrolases"/>
    <property type="match status" value="1"/>
</dbReference>
<dbReference type="RefSeq" id="WP_397089057.1">
    <property type="nucleotide sequence ID" value="NZ_JBITGY010000011.1"/>
</dbReference>
<name>A0ABW7Z617_9ACTN</name>
<reference evidence="1 2" key="1">
    <citation type="submission" date="2024-10" db="EMBL/GenBank/DDBJ databases">
        <title>The Natural Products Discovery Center: Release of the First 8490 Sequenced Strains for Exploring Actinobacteria Biosynthetic Diversity.</title>
        <authorList>
            <person name="Kalkreuter E."/>
            <person name="Kautsar S.A."/>
            <person name="Yang D."/>
            <person name="Bader C.D."/>
            <person name="Teijaro C.N."/>
            <person name="Fluegel L."/>
            <person name="Davis C.M."/>
            <person name="Simpson J.R."/>
            <person name="Lauterbach L."/>
            <person name="Steele A.D."/>
            <person name="Gui C."/>
            <person name="Meng S."/>
            <person name="Li G."/>
            <person name="Viehrig K."/>
            <person name="Ye F."/>
            <person name="Su P."/>
            <person name="Kiefer A.F."/>
            <person name="Nichols A."/>
            <person name="Cepeda A.J."/>
            <person name="Yan W."/>
            <person name="Fan B."/>
            <person name="Jiang Y."/>
            <person name="Adhikari A."/>
            <person name="Zheng C.-J."/>
            <person name="Schuster L."/>
            <person name="Cowan T.M."/>
            <person name="Smanski M.J."/>
            <person name="Chevrette M.G."/>
            <person name="De Carvalho L.P.S."/>
            <person name="Shen B."/>
        </authorList>
    </citation>
    <scope>NUCLEOTIDE SEQUENCE [LARGE SCALE GENOMIC DNA]</scope>
    <source>
        <strain evidence="1 2">NPDC050545</strain>
    </source>
</reference>
<gene>
    <name evidence="1" type="ORF">ACIBG2_38215</name>
</gene>
<dbReference type="EMBL" id="JBITGY010000011">
    <property type="protein sequence ID" value="MFI6503270.1"/>
    <property type="molecule type" value="Genomic_DNA"/>
</dbReference>
<dbReference type="InterPro" id="IPR027417">
    <property type="entry name" value="P-loop_NTPase"/>
</dbReference>
<accession>A0ABW7Z617</accession>